<reference evidence="3" key="1">
    <citation type="journal article" date="2020" name="Plant Biotechnol. J.">
        <title>The pomegranate (Punica granatum L.) draft genome dissects genetic divergence between soft- and hard-seeded cultivars.</title>
        <authorList>
            <person name="Luo X."/>
            <person name="Li H."/>
            <person name="Wu Z."/>
            <person name="Yao W."/>
            <person name="Zhao P."/>
            <person name="Cao D."/>
            <person name="Yu H."/>
            <person name="Li K."/>
            <person name="Poudel K."/>
            <person name="Zhao D."/>
            <person name="Zhang F."/>
            <person name="Xia X."/>
            <person name="Chen L."/>
            <person name="Wang Q."/>
            <person name="Jing D."/>
            <person name="Cao S."/>
        </authorList>
    </citation>
    <scope>NUCLEOTIDE SEQUENCE [LARGE SCALE GENOMIC DNA]</scope>
    <source>
        <strain evidence="3">cv. Tunisia</strain>
    </source>
</reference>
<feature type="domain" description="Ribosomal protein eL8/eL30/eS12/Gadd45" evidence="2">
    <location>
        <begin position="151"/>
        <end position="210"/>
    </location>
</feature>
<evidence type="ECO:0000256" key="1">
    <source>
        <dbReference type="SAM" id="MobiDB-lite"/>
    </source>
</evidence>
<dbReference type="Pfam" id="PF01248">
    <property type="entry name" value="Ribosomal_L7Ae"/>
    <property type="match status" value="1"/>
</dbReference>
<evidence type="ECO:0000259" key="2">
    <source>
        <dbReference type="Pfam" id="PF01248"/>
    </source>
</evidence>
<dbReference type="SUPFAM" id="SSF55315">
    <property type="entry name" value="L30e-like"/>
    <property type="match status" value="1"/>
</dbReference>
<dbReference type="GeneID" id="116203319"/>
<dbReference type="AlphaFoldDB" id="A0A6P8D8M3"/>
<organism evidence="3 4">
    <name type="scientific">Punica granatum</name>
    <name type="common">Pomegranate</name>
    <dbReference type="NCBI Taxonomy" id="22663"/>
    <lineage>
        <taxon>Eukaryota</taxon>
        <taxon>Viridiplantae</taxon>
        <taxon>Streptophyta</taxon>
        <taxon>Embryophyta</taxon>
        <taxon>Tracheophyta</taxon>
        <taxon>Spermatophyta</taxon>
        <taxon>Magnoliopsida</taxon>
        <taxon>eudicotyledons</taxon>
        <taxon>Gunneridae</taxon>
        <taxon>Pentapetalae</taxon>
        <taxon>rosids</taxon>
        <taxon>malvids</taxon>
        <taxon>Myrtales</taxon>
        <taxon>Lythraceae</taxon>
        <taxon>Punica</taxon>
    </lineage>
</organism>
<dbReference type="RefSeq" id="XP_031390869.1">
    <property type="nucleotide sequence ID" value="XM_031535009.1"/>
</dbReference>
<keyword evidence="3" id="KW-1185">Reference proteome</keyword>
<evidence type="ECO:0000313" key="4">
    <source>
        <dbReference type="RefSeq" id="XP_031390869.1"/>
    </source>
</evidence>
<evidence type="ECO:0000313" key="3">
    <source>
        <dbReference type="Proteomes" id="UP000515151"/>
    </source>
</evidence>
<feature type="compositionally biased region" description="Basic and acidic residues" evidence="1">
    <location>
        <begin position="231"/>
        <end position="243"/>
    </location>
</feature>
<dbReference type="PANTHER" id="PTHR47903:SF2">
    <property type="entry name" value="OS07G0636400 PROTEIN"/>
    <property type="match status" value="1"/>
</dbReference>
<gene>
    <name evidence="4" type="primary">LOC116203319</name>
</gene>
<protein>
    <submittedName>
        <fullName evidence="4">Uncharacterized protein LOC116203319 isoform X1</fullName>
    </submittedName>
</protein>
<dbReference type="InterPro" id="IPR004038">
    <property type="entry name" value="Ribosomal_eL8/eL30/eS12/Gad45"/>
</dbReference>
<dbReference type="PANTHER" id="PTHR47903">
    <property type="entry name" value="OS07G0636400 PROTEIN"/>
    <property type="match status" value="1"/>
</dbReference>
<dbReference type="OrthoDB" id="20109at2759"/>
<reference evidence="4" key="2">
    <citation type="submission" date="2025-08" db="UniProtKB">
        <authorList>
            <consortium name="RefSeq"/>
        </authorList>
    </citation>
    <scope>IDENTIFICATION</scope>
    <source>
        <tissue evidence="4">Leaf</tissue>
    </source>
</reference>
<sequence>MRCEANSGQALGPPKPRPKSCRSLQQPKPAPAIIPPLKRCRCYSSNMGRRGGRPPERATCPPNPTVVLHEQDCYEGDRLGLLLRSIHEKIEAARASDGDVLPEKIWLKQQFAIGVNEVTRLLERMPLSGEKGSSPQKPDAMSSNDKAPWLQAVLVAFDCNPKWLIRHLPSLASSRKVPLIFVKDKKRGSLRLGEIVKLKTAMAIGIKAKGSAINAIVEKILGSDKLDDKKVHSEPKEILREPQQHSLSVQT</sequence>
<dbReference type="Proteomes" id="UP000515151">
    <property type="component" value="Chromosome 4"/>
</dbReference>
<dbReference type="Gene3D" id="3.30.1330.30">
    <property type="match status" value="1"/>
</dbReference>
<name>A0A6P8D8M3_PUNGR</name>
<feature type="region of interest" description="Disordered" evidence="1">
    <location>
        <begin position="231"/>
        <end position="251"/>
    </location>
</feature>
<feature type="region of interest" description="Disordered" evidence="1">
    <location>
        <begin position="1"/>
        <end position="32"/>
    </location>
</feature>
<dbReference type="InterPro" id="IPR029064">
    <property type="entry name" value="Ribosomal_eL30-like_sf"/>
</dbReference>
<proteinExistence type="predicted"/>
<accession>A0A6P8D8M3</accession>